<dbReference type="EMBL" id="MLJW01000329">
    <property type="protein sequence ID" value="OIQ89462.1"/>
    <property type="molecule type" value="Genomic_DNA"/>
</dbReference>
<organism evidence="2">
    <name type="scientific">mine drainage metagenome</name>
    <dbReference type="NCBI Taxonomy" id="410659"/>
    <lineage>
        <taxon>unclassified sequences</taxon>
        <taxon>metagenomes</taxon>
        <taxon>ecological metagenomes</taxon>
    </lineage>
</organism>
<reference evidence="2" key="1">
    <citation type="submission" date="2016-10" db="EMBL/GenBank/DDBJ databases">
        <title>Sequence of Gallionella enrichment culture.</title>
        <authorList>
            <person name="Poehlein A."/>
            <person name="Muehling M."/>
            <person name="Daniel R."/>
        </authorList>
    </citation>
    <scope>NUCLEOTIDE SEQUENCE</scope>
</reference>
<sequence>MRTWAGWVYVFIVDVFAQRIVGWHAMTSKPAELVLIPLRIPPGLAASRATRSPAATSSPTPTPGRKAALRYTEHLGS</sequence>
<feature type="region of interest" description="Disordered" evidence="1">
    <location>
        <begin position="47"/>
        <end position="66"/>
    </location>
</feature>
<protein>
    <recommendedName>
        <fullName evidence="3">Transposase</fullName>
    </recommendedName>
</protein>
<gene>
    <name evidence="2" type="ORF">GALL_286420</name>
</gene>
<dbReference type="AlphaFoldDB" id="A0A1J5R0I6"/>
<proteinExistence type="predicted"/>
<comment type="caution">
    <text evidence="2">The sequence shown here is derived from an EMBL/GenBank/DDBJ whole genome shotgun (WGS) entry which is preliminary data.</text>
</comment>
<accession>A0A1J5R0I6</accession>
<evidence type="ECO:0000256" key="1">
    <source>
        <dbReference type="SAM" id="MobiDB-lite"/>
    </source>
</evidence>
<feature type="compositionally biased region" description="Low complexity" evidence="1">
    <location>
        <begin position="47"/>
        <end position="59"/>
    </location>
</feature>
<name>A0A1J5R0I6_9ZZZZ</name>
<evidence type="ECO:0000313" key="2">
    <source>
        <dbReference type="EMBL" id="OIQ89462.1"/>
    </source>
</evidence>
<evidence type="ECO:0008006" key="3">
    <source>
        <dbReference type="Google" id="ProtNLM"/>
    </source>
</evidence>